<sequence>MKILPLSEYPEKQLMQLGSFGYQSRLKFAVTKQESAKSVHLSLELVELEKPYIKLEPIGYEDHARYREMVEEGNSFGLYMDEELAGIAVCGFQAWNNTLVLWHLQVAERHRRKSLGSLLISSVEQAAKSKGIRAITAETQNTNTGAIAFYRSCGFKLEGIDLSLYTNEDAVDGEVALYMKKKLYFR</sequence>
<dbReference type="Gene3D" id="3.40.630.30">
    <property type="match status" value="1"/>
</dbReference>
<proteinExistence type="predicted"/>
<dbReference type="CDD" id="cd04301">
    <property type="entry name" value="NAT_SF"/>
    <property type="match status" value="1"/>
</dbReference>
<evidence type="ECO:0000256" key="1">
    <source>
        <dbReference type="ARBA" id="ARBA00022679"/>
    </source>
</evidence>
<dbReference type="Pfam" id="PF00583">
    <property type="entry name" value="Acetyltransf_1"/>
    <property type="match status" value="1"/>
</dbReference>
<name>A0ABT9CCL4_9BACL</name>
<evidence type="ECO:0000313" key="3">
    <source>
        <dbReference type="EMBL" id="MDO7907005.1"/>
    </source>
</evidence>
<dbReference type="EMBL" id="JAUQTB010000005">
    <property type="protein sequence ID" value="MDO7907005.1"/>
    <property type="molecule type" value="Genomic_DNA"/>
</dbReference>
<reference evidence="3 4" key="1">
    <citation type="submission" date="2023-07" db="EMBL/GenBank/DDBJ databases">
        <title>Paenibacillus sp. JX-17 nov. isolated from soil.</title>
        <authorList>
            <person name="Wan Y."/>
            <person name="Liu B."/>
        </authorList>
    </citation>
    <scope>NUCLEOTIDE SEQUENCE [LARGE SCALE GENOMIC DNA]</scope>
    <source>
        <strain evidence="3 4">JX-17</strain>
    </source>
</reference>
<comment type="caution">
    <text evidence="3">The sequence shown here is derived from an EMBL/GenBank/DDBJ whole genome shotgun (WGS) entry which is preliminary data.</text>
</comment>
<dbReference type="InterPro" id="IPR000182">
    <property type="entry name" value="GNAT_dom"/>
</dbReference>
<dbReference type="Proteomes" id="UP001240171">
    <property type="component" value="Unassembled WGS sequence"/>
</dbReference>
<organism evidence="3 4">
    <name type="scientific">Paenibacillus lacisoli</name>
    <dbReference type="NCBI Taxonomy" id="3064525"/>
    <lineage>
        <taxon>Bacteria</taxon>
        <taxon>Bacillati</taxon>
        <taxon>Bacillota</taxon>
        <taxon>Bacilli</taxon>
        <taxon>Bacillales</taxon>
        <taxon>Paenibacillaceae</taxon>
        <taxon>Paenibacillus</taxon>
    </lineage>
</organism>
<evidence type="ECO:0000313" key="4">
    <source>
        <dbReference type="Proteomes" id="UP001240171"/>
    </source>
</evidence>
<dbReference type="InterPro" id="IPR050769">
    <property type="entry name" value="NAT_camello-type"/>
</dbReference>
<feature type="domain" description="N-acetyltransferase" evidence="2">
    <location>
        <begin position="39"/>
        <end position="184"/>
    </location>
</feature>
<keyword evidence="1" id="KW-0808">Transferase</keyword>
<evidence type="ECO:0000259" key="2">
    <source>
        <dbReference type="PROSITE" id="PS51186"/>
    </source>
</evidence>
<keyword evidence="4" id="KW-1185">Reference proteome</keyword>
<dbReference type="PANTHER" id="PTHR13947">
    <property type="entry name" value="GNAT FAMILY N-ACETYLTRANSFERASE"/>
    <property type="match status" value="1"/>
</dbReference>
<protein>
    <submittedName>
        <fullName evidence="3">GNAT family N-acetyltransferase</fullName>
    </submittedName>
</protein>
<gene>
    <name evidence="3" type="ORF">Q5741_11315</name>
</gene>
<accession>A0ABT9CCL4</accession>
<dbReference type="PANTHER" id="PTHR13947:SF37">
    <property type="entry name" value="LD18367P"/>
    <property type="match status" value="1"/>
</dbReference>
<dbReference type="SUPFAM" id="SSF55729">
    <property type="entry name" value="Acyl-CoA N-acyltransferases (Nat)"/>
    <property type="match status" value="1"/>
</dbReference>
<dbReference type="InterPro" id="IPR016181">
    <property type="entry name" value="Acyl_CoA_acyltransferase"/>
</dbReference>
<dbReference type="RefSeq" id="WP_305024205.1">
    <property type="nucleotide sequence ID" value="NZ_JAUQTB010000005.1"/>
</dbReference>
<dbReference type="PROSITE" id="PS51186">
    <property type="entry name" value="GNAT"/>
    <property type="match status" value="1"/>
</dbReference>